<evidence type="ECO:0000313" key="3">
    <source>
        <dbReference type="Proteomes" id="UP001183202"/>
    </source>
</evidence>
<organism evidence="2 3">
    <name type="scientific">Pseudonocardia charpentierae</name>
    <dbReference type="NCBI Taxonomy" id="3075545"/>
    <lineage>
        <taxon>Bacteria</taxon>
        <taxon>Bacillati</taxon>
        <taxon>Actinomycetota</taxon>
        <taxon>Actinomycetes</taxon>
        <taxon>Pseudonocardiales</taxon>
        <taxon>Pseudonocardiaceae</taxon>
        <taxon>Pseudonocardia</taxon>
    </lineage>
</organism>
<dbReference type="SUPFAM" id="SSF54909">
    <property type="entry name" value="Dimeric alpha+beta barrel"/>
    <property type="match status" value="1"/>
</dbReference>
<sequence>MSEVVTMVSAHLAPERVAEVIEAFGHAVRAGMPERRHTSLFRGEDNLVRIVTVWRSREDLERYLSCVDRRRGFAVALLEGAGGTPVVDVLELVMDSNTPWWP</sequence>
<dbReference type="EMBL" id="JAVREJ010000004">
    <property type="protein sequence ID" value="MDT0349438.1"/>
    <property type="molecule type" value="Genomic_DNA"/>
</dbReference>
<protein>
    <recommendedName>
        <fullName evidence="1">ABM domain-containing protein</fullName>
    </recommendedName>
</protein>
<evidence type="ECO:0000259" key="1">
    <source>
        <dbReference type="Pfam" id="PF03992"/>
    </source>
</evidence>
<name>A0ABU2N7H0_9PSEU</name>
<keyword evidence="3" id="KW-1185">Reference proteome</keyword>
<feature type="domain" description="ABM" evidence="1">
    <location>
        <begin position="6"/>
        <end position="64"/>
    </location>
</feature>
<comment type="caution">
    <text evidence="2">The sequence shown here is derived from an EMBL/GenBank/DDBJ whole genome shotgun (WGS) entry which is preliminary data.</text>
</comment>
<dbReference type="Pfam" id="PF03992">
    <property type="entry name" value="ABM"/>
    <property type="match status" value="1"/>
</dbReference>
<evidence type="ECO:0000313" key="2">
    <source>
        <dbReference type="EMBL" id="MDT0349438.1"/>
    </source>
</evidence>
<reference evidence="3" key="1">
    <citation type="submission" date="2023-07" db="EMBL/GenBank/DDBJ databases">
        <title>30 novel species of actinomycetes from the DSMZ collection.</title>
        <authorList>
            <person name="Nouioui I."/>
        </authorList>
    </citation>
    <scope>NUCLEOTIDE SEQUENCE [LARGE SCALE GENOMIC DNA]</scope>
    <source>
        <strain evidence="3">DSM 45834</strain>
    </source>
</reference>
<proteinExistence type="predicted"/>
<dbReference type="InterPro" id="IPR007138">
    <property type="entry name" value="ABM_dom"/>
</dbReference>
<dbReference type="RefSeq" id="WP_311555468.1">
    <property type="nucleotide sequence ID" value="NZ_JAVREJ010000004.1"/>
</dbReference>
<dbReference type="Proteomes" id="UP001183202">
    <property type="component" value="Unassembled WGS sequence"/>
</dbReference>
<dbReference type="InterPro" id="IPR011008">
    <property type="entry name" value="Dimeric_a/b-barrel"/>
</dbReference>
<gene>
    <name evidence="2" type="ORF">RM445_07840</name>
</gene>
<accession>A0ABU2N7H0</accession>